<feature type="DNA-binding region" description="H-T-H motif" evidence="4">
    <location>
        <begin position="27"/>
        <end position="46"/>
    </location>
</feature>
<evidence type="ECO:0000256" key="3">
    <source>
        <dbReference type="ARBA" id="ARBA00023163"/>
    </source>
</evidence>
<dbReference type="InterPro" id="IPR001647">
    <property type="entry name" value="HTH_TetR"/>
</dbReference>
<dbReference type="EMBL" id="NUHO01000042">
    <property type="protein sequence ID" value="PGM93884.1"/>
    <property type="molecule type" value="Genomic_DNA"/>
</dbReference>
<keyword evidence="3" id="KW-0804">Transcription</keyword>
<dbReference type="Pfam" id="PF17937">
    <property type="entry name" value="TetR_C_28"/>
    <property type="match status" value="1"/>
</dbReference>
<dbReference type="Proteomes" id="UP000222054">
    <property type="component" value="Unassembled WGS sequence"/>
</dbReference>
<dbReference type="PROSITE" id="PS50977">
    <property type="entry name" value="HTH_TETR_2"/>
    <property type="match status" value="1"/>
</dbReference>
<accession>A0A2B9E1H4</accession>
<dbReference type="InterPro" id="IPR009057">
    <property type="entry name" value="Homeodomain-like_sf"/>
</dbReference>
<organism evidence="6 7">
    <name type="scientific">Bacillus cereus</name>
    <dbReference type="NCBI Taxonomy" id="1396"/>
    <lineage>
        <taxon>Bacteria</taxon>
        <taxon>Bacillati</taxon>
        <taxon>Bacillota</taxon>
        <taxon>Bacilli</taxon>
        <taxon>Bacillales</taxon>
        <taxon>Bacillaceae</taxon>
        <taxon>Bacillus</taxon>
        <taxon>Bacillus cereus group</taxon>
    </lineage>
</organism>
<dbReference type="Gene3D" id="1.10.357.10">
    <property type="entry name" value="Tetracycline Repressor, domain 2"/>
    <property type="match status" value="1"/>
</dbReference>
<proteinExistence type="predicted"/>
<dbReference type="PANTHER" id="PTHR30055:SF234">
    <property type="entry name" value="HTH-TYPE TRANSCRIPTIONAL REGULATOR BETI"/>
    <property type="match status" value="1"/>
</dbReference>
<reference evidence="6 7" key="1">
    <citation type="submission" date="2017-09" db="EMBL/GenBank/DDBJ databases">
        <title>Large-scale bioinformatics analysis of Bacillus genomes uncovers conserved roles of natural products in bacterial physiology.</title>
        <authorList>
            <consortium name="Agbiome Team Llc"/>
            <person name="Bleich R.M."/>
            <person name="Grubbs K.J."/>
            <person name="Santa Maria K.C."/>
            <person name="Allen S.E."/>
            <person name="Farag S."/>
            <person name="Shank E.A."/>
            <person name="Bowers A."/>
        </authorList>
    </citation>
    <scope>NUCLEOTIDE SEQUENCE [LARGE SCALE GENOMIC DNA]</scope>
    <source>
        <strain evidence="6 7">AFS053130</strain>
    </source>
</reference>
<dbReference type="GO" id="GO:0000976">
    <property type="term" value="F:transcription cis-regulatory region binding"/>
    <property type="evidence" value="ECO:0007669"/>
    <property type="project" value="TreeGrafter"/>
</dbReference>
<gene>
    <name evidence="6" type="ORF">CN958_11915</name>
</gene>
<dbReference type="AlphaFoldDB" id="A0A2B9E1H4"/>
<sequence length="184" mass="20723">MSTSITRQKILSAASQIVQYKGVAKLTLEAVAKEAGVSKGGLLYHFSNKEALIEGMILKGVADYEGAIHNKVEEDPERKGRWVRSFVEERLSNERRTEELSSSMMAALMLKPELLEPLQQSFQQLQNNIENDEMDSVCATIIRLAADGLWYSECLGVGRLSPELREKVIRSLVKYSYKQNIQTI</sequence>
<keyword evidence="1" id="KW-0805">Transcription regulation</keyword>
<dbReference type="RefSeq" id="WP_098777011.1">
    <property type="nucleotide sequence ID" value="NZ_NUHO01000042.1"/>
</dbReference>
<dbReference type="SUPFAM" id="SSF48498">
    <property type="entry name" value="Tetracyclin repressor-like, C-terminal domain"/>
    <property type="match status" value="1"/>
</dbReference>
<dbReference type="PRINTS" id="PR00455">
    <property type="entry name" value="HTHTETR"/>
</dbReference>
<dbReference type="InterPro" id="IPR041479">
    <property type="entry name" value="TetR_CgmR_C"/>
</dbReference>
<evidence type="ECO:0000256" key="4">
    <source>
        <dbReference type="PROSITE-ProRule" id="PRU00335"/>
    </source>
</evidence>
<evidence type="ECO:0000313" key="6">
    <source>
        <dbReference type="EMBL" id="PGM93884.1"/>
    </source>
</evidence>
<dbReference type="Pfam" id="PF00440">
    <property type="entry name" value="TetR_N"/>
    <property type="match status" value="1"/>
</dbReference>
<dbReference type="InterPro" id="IPR050109">
    <property type="entry name" value="HTH-type_TetR-like_transc_reg"/>
</dbReference>
<dbReference type="GO" id="GO:0003700">
    <property type="term" value="F:DNA-binding transcription factor activity"/>
    <property type="evidence" value="ECO:0007669"/>
    <property type="project" value="TreeGrafter"/>
</dbReference>
<keyword evidence="2 4" id="KW-0238">DNA-binding</keyword>
<comment type="caution">
    <text evidence="6">The sequence shown here is derived from an EMBL/GenBank/DDBJ whole genome shotgun (WGS) entry which is preliminary data.</text>
</comment>
<dbReference type="PANTHER" id="PTHR30055">
    <property type="entry name" value="HTH-TYPE TRANSCRIPTIONAL REGULATOR RUTR"/>
    <property type="match status" value="1"/>
</dbReference>
<evidence type="ECO:0000256" key="1">
    <source>
        <dbReference type="ARBA" id="ARBA00023015"/>
    </source>
</evidence>
<dbReference type="InterPro" id="IPR036271">
    <property type="entry name" value="Tet_transcr_reg_TetR-rel_C_sf"/>
</dbReference>
<protein>
    <submittedName>
        <fullName evidence="6">TetR family transcriptional regulator</fullName>
    </submittedName>
</protein>
<evidence type="ECO:0000259" key="5">
    <source>
        <dbReference type="PROSITE" id="PS50977"/>
    </source>
</evidence>
<dbReference type="SUPFAM" id="SSF46689">
    <property type="entry name" value="Homeodomain-like"/>
    <property type="match status" value="1"/>
</dbReference>
<evidence type="ECO:0000313" key="7">
    <source>
        <dbReference type="Proteomes" id="UP000222054"/>
    </source>
</evidence>
<name>A0A2B9E1H4_BACCE</name>
<feature type="domain" description="HTH tetR-type" evidence="5">
    <location>
        <begin position="4"/>
        <end position="64"/>
    </location>
</feature>
<evidence type="ECO:0000256" key="2">
    <source>
        <dbReference type="ARBA" id="ARBA00023125"/>
    </source>
</evidence>